<reference evidence="2" key="1">
    <citation type="journal article" date="2023" name="Front. Plant Sci.">
        <title>Chromosomal-level genome assembly of Melastoma candidum provides insights into trichome evolution.</title>
        <authorList>
            <person name="Zhong Y."/>
            <person name="Wu W."/>
            <person name="Sun C."/>
            <person name="Zou P."/>
            <person name="Liu Y."/>
            <person name="Dai S."/>
            <person name="Zhou R."/>
        </authorList>
    </citation>
    <scope>NUCLEOTIDE SEQUENCE [LARGE SCALE GENOMIC DNA]</scope>
</reference>
<dbReference type="Proteomes" id="UP001057402">
    <property type="component" value="Chromosome 5"/>
</dbReference>
<organism evidence="1 2">
    <name type="scientific">Melastoma candidum</name>
    <dbReference type="NCBI Taxonomy" id="119954"/>
    <lineage>
        <taxon>Eukaryota</taxon>
        <taxon>Viridiplantae</taxon>
        <taxon>Streptophyta</taxon>
        <taxon>Embryophyta</taxon>
        <taxon>Tracheophyta</taxon>
        <taxon>Spermatophyta</taxon>
        <taxon>Magnoliopsida</taxon>
        <taxon>eudicotyledons</taxon>
        <taxon>Gunneridae</taxon>
        <taxon>Pentapetalae</taxon>
        <taxon>rosids</taxon>
        <taxon>malvids</taxon>
        <taxon>Myrtales</taxon>
        <taxon>Melastomataceae</taxon>
        <taxon>Melastomatoideae</taxon>
        <taxon>Melastomateae</taxon>
        <taxon>Melastoma</taxon>
    </lineage>
</organism>
<keyword evidence="2" id="KW-1185">Reference proteome</keyword>
<evidence type="ECO:0000313" key="2">
    <source>
        <dbReference type="Proteomes" id="UP001057402"/>
    </source>
</evidence>
<evidence type="ECO:0000313" key="1">
    <source>
        <dbReference type="EMBL" id="KAI4371505.1"/>
    </source>
</evidence>
<sequence length="328" mass="35386">MLITERIRYRGEPIVSLKGRTSLQPSPGKWVLNPGAVAAEKRSGDSAVRELTPFGEGVREAAPRLRELVAVVGSCVPGCLSPHLAGNRTGGRLHGKEGQQNRSEKKLGQNGINGEAGRSGSPSASSLNAGWLSVGLFPGRVGLGQLRLRRSEAERAWLPSWSVAAVRSRAGCPWRGERRGKGVTELRLTGRAWLRSYSIATVRSRAVCLAAYRAGGAVRVLLRAGRSGRDSCCCCGKVHWLIAELRGGPLSSFHRSERRRALVLCAECTAPRLHNAQWNKRSLGGLGWQTVMIMLPSISRIYARCGGLAPAELVAAPCLESEFGWHSQ</sequence>
<gene>
    <name evidence="1" type="ORF">MLD38_019733</name>
</gene>
<proteinExistence type="predicted"/>
<protein>
    <submittedName>
        <fullName evidence="1">Uncharacterized protein</fullName>
    </submittedName>
</protein>
<comment type="caution">
    <text evidence="1">The sequence shown here is derived from an EMBL/GenBank/DDBJ whole genome shotgun (WGS) entry which is preliminary data.</text>
</comment>
<dbReference type="EMBL" id="CM042884">
    <property type="protein sequence ID" value="KAI4371505.1"/>
    <property type="molecule type" value="Genomic_DNA"/>
</dbReference>
<accession>A0ACB9QXX0</accession>
<name>A0ACB9QXX0_9MYRT</name>